<gene>
    <name evidence="6" type="ORF">V5E97_15325</name>
</gene>
<dbReference type="Gene3D" id="3.90.550.10">
    <property type="entry name" value="Spore Coat Polysaccharide Biosynthesis Protein SpsA, Chain A"/>
    <property type="match status" value="1"/>
</dbReference>
<evidence type="ECO:0000256" key="2">
    <source>
        <dbReference type="ARBA" id="ARBA00022676"/>
    </source>
</evidence>
<name>A0AAU7CP64_9BACT</name>
<dbReference type="PANTHER" id="PTHR43179">
    <property type="entry name" value="RHAMNOSYLTRANSFERASE WBBL"/>
    <property type="match status" value="1"/>
</dbReference>
<dbReference type="PANTHER" id="PTHR43179:SF12">
    <property type="entry name" value="GALACTOFURANOSYLTRANSFERASE GLFT2"/>
    <property type="match status" value="1"/>
</dbReference>
<keyword evidence="4" id="KW-1133">Transmembrane helix</keyword>
<evidence type="ECO:0000256" key="3">
    <source>
        <dbReference type="ARBA" id="ARBA00022679"/>
    </source>
</evidence>
<sequence length="361" mass="39946">MLEASMRPDGIVSVVVPCRNEAGRIDKFLRHLLTQEDASGGQIYEYLIADGMSDDGTRETIQAVADHDPRVILIDNPDRFVSSGLNAAIRAAKGGIIVRMDVHTEYASNYIKECVDTLVTTGADNVGGPWVARGDRYISRAIAAAFRSPFSAGGAPCHDPEHNGPVDTIYLGCWLKSVFARIGLFDEELVRDQDDEFNLRLVRSGGRLWQSPRIQSWYCPRSSLSALFRQYRQYGYWKVRVIQKHRRPASLRHLVPVLCLAVAATGWVAGLVHWSLGLLYVGLLGFYGLLSLGFSARAAYTSGRELLPILPVVFFLFHAGYALGFAAGLLDFVVFHRGVRPAMTVLTRPLENAALRKVMPP</sequence>
<keyword evidence="3 6" id="KW-0808">Transferase</keyword>
<keyword evidence="4" id="KW-0812">Transmembrane</keyword>
<evidence type="ECO:0000259" key="5">
    <source>
        <dbReference type="Pfam" id="PF00535"/>
    </source>
</evidence>
<comment type="similarity">
    <text evidence="1">Belongs to the glycosyltransferase 2 family.</text>
</comment>
<proteinExistence type="inferred from homology"/>
<dbReference type="EMBL" id="CP155447">
    <property type="protein sequence ID" value="XBH07357.1"/>
    <property type="molecule type" value="Genomic_DNA"/>
</dbReference>
<reference evidence="6" key="1">
    <citation type="submission" date="2024-05" db="EMBL/GenBank/DDBJ databases">
        <title>Planctomycetes of the genus Singulisphaera possess chitinolytic capabilities.</title>
        <authorList>
            <person name="Ivanova A."/>
        </authorList>
    </citation>
    <scope>NUCLEOTIDE SEQUENCE</scope>
    <source>
        <strain evidence="6">Ch08T</strain>
    </source>
</reference>
<keyword evidence="4" id="KW-0472">Membrane</keyword>
<organism evidence="6">
    <name type="scientific">Singulisphaera sp. Ch08</name>
    <dbReference type="NCBI Taxonomy" id="3120278"/>
    <lineage>
        <taxon>Bacteria</taxon>
        <taxon>Pseudomonadati</taxon>
        <taxon>Planctomycetota</taxon>
        <taxon>Planctomycetia</taxon>
        <taxon>Isosphaerales</taxon>
        <taxon>Isosphaeraceae</taxon>
        <taxon>Singulisphaera</taxon>
    </lineage>
</organism>
<dbReference type="RefSeq" id="WP_406700194.1">
    <property type="nucleotide sequence ID" value="NZ_CP155447.1"/>
</dbReference>
<dbReference type="InterPro" id="IPR001173">
    <property type="entry name" value="Glyco_trans_2-like"/>
</dbReference>
<dbReference type="AlphaFoldDB" id="A0AAU7CP64"/>
<evidence type="ECO:0000256" key="1">
    <source>
        <dbReference type="ARBA" id="ARBA00006739"/>
    </source>
</evidence>
<feature type="domain" description="Glycosyltransferase 2-like" evidence="5">
    <location>
        <begin position="13"/>
        <end position="135"/>
    </location>
</feature>
<dbReference type="SUPFAM" id="SSF53448">
    <property type="entry name" value="Nucleotide-diphospho-sugar transferases"/>
    <property type="match status" value="1"/>
</dbReference>
<dbReference type="EC" id="2.4.-.-" evidence="6"/>
<feature type="transmembrane region" description="Helical" evidence="4">
    <location>
        <begin position="278"/>
        <end position="300"/>
    </location>
</feature>
<dbReference type="CDD" id="cd02525">
    <property type="entry name" value="Succinoglycan_BP_ExoA"/>
    <property type="match status" value="1"/>
</dbReference>
<evidence type="ECO:0000256" key="4">
    <source>
        <dbReference type="SAM" id="Phobius"/>
    </source>
</evidence>
<dbReference type="GO" id="GO:0016757">
    <property type="term" value="F:glycosyltransferase activity"/>
    <property type="evidence" value="ECO:0007669"/>
    <property type="project" value="UniProtKB-KW"/>
</dbReference>
<accession>A0AAU7CP64</accession>
<dbReference type="InterPro" id="IPR029044">
    <property type="entry name" value="Nucleotide-diphossugar_trans"/>
</dbReference>
<evidence type="ECO:0000313" key="6">
    <source>
        <dbReference type="EMBL" id="XBH07357.1"/>
    </source>
</evidence>
<feature type="transmembrane region" description="Helical" evidence="4">
    <location>
        <begin position="254"/>
        <end position="272"/>
    </location>
</feature>
<dbReference type="Pfam" id="PF00535">
    <property type="entry name" value="Glycos_transf_2"/>
    <property type="match status" value="1"/>
</dbReference>
<keyword evidence="2 6" id="KW-0328">Glycosyltransferase</keyword>
<feature type="transmembrane region" description="Helical" evidence="4">
    <location>
        <begin position="312"/>
        <end position="335"/>
    </location>
</feature>
<protein>
    <submittedName>
        <fullName evidence="6">Glycosyltransferase family 2 protein</fullName>
        <ecNumber evidence="6">2.4.-.-</ecNumber>
    </submittedName>
</protein>